<gene>
    <name evidence="2" type="ORF">OIU74_012003</name>
</gene>
<name>A0A9Q0Q5R5_9ROSI</name>
<feature type="compositionally biased region" description="Polar residues" evidence="1">
    <location>
        <begin position="14"/>
        <end position="27"/>
    </location>
</feature>
<accession>A0A9Q0Q5R5</accession>
<feature type="compositionally biased region" description="Basic and acidic residues" evidence="1">
    <location>
        <begin position="1"/>
        <end position="10"/>
    </location>
</feature>
<proteinExistence type="predicted"/>
<protein>
    <submittedName>
        <fullName evidence="2">Uncharacterized protein</fullName>
    </submittedName>
</protein>
<evidence type="ECO:0000313" key="2">
    <source>
        <dbReference type="EMBL" id="KAJ6700576.1"/>
    </source>
</evidence>
<dbReference type="Proteomes" id="UP001151752">
    <property type="component" value="Chromosome 1"/>
</dbReference>
<comment type="caution">
    <text evidence="2">The sequence shown here is derived from an EMBL/GenBank/DDBJ whole genome shotgun (WGS) entry which is preliminary data.</text>
</comment>
<reference evidence="2" key="2">
    <citation type="journal article" date="2023" name="Int. J. Mol. Sci.">
        <title>De Novo Assembly and Annotation of 11 Diverse Shrub Willow (Salix) Genomes Reveals Novel Gene Organization in Sex-Linked Regions.</title>
        <authorList>
            <person name="Hyden B."/>
            <person name="Feng K."/>
            <person name="Yates T.B."/>
            <person name="Jawdy S."/>
            <person name="Cereghino C."/>
            <person name="Smart L.B."/>
            <person name="Muchero W."/>
        </authorList>
    </citation>
    <scope>NUCLEOTIDE SEQUENCE</scope>
    <source>
        <tissue evidence="2">Shoot tip</tissue>
    </source>
</reference>
<dbReference type="EMBL" id="JAPFFM010000016">
    <property type="protein sequence ID" value="KAJ6700576.1"/>
    <property type="molecule type" value="Genomic_DNA"/>
</dbReference>
<sequence length="76" mass="8775">MSELGSERSKPWNIYSTSDPAAPSQTGEIDREAPWKSLILPSLHLKKSPMVLQNQDHCKNLEILKQFQQLMHQIFQ</sequence>
<organism evidence="2 3">
    <name type="scientific">Salix koriyanagi</name>
    <dbReference type="NCBI Taxonomy" id="2511006"/>
    <lineage>
        <taxon>Eukaryota</taxon>
        <taxon>Viridiplantae</taxon>
        <taxon>Streptophyta</taxon>
        <taxon>Embryophyta</taxon>
        <taxon>Tracheophyta</taxon>
        <taxon>Spermatophyta</taxon>
        <taxon>Magnoliopsida</taxon>
        <taxon>eudicotyledons</taxon>
        <taxon>Gunneridae</taxon>
        <taxon>Pentapetalae</taxon>
        <taxon>rosids</taxon>
        <taxon>fabids</taxon>
        <taxon>Malpighiales</taxon>
        <taxon>Salicaceae</taxon>
        <taxon>Saliceae</taxon>
        <taxon>Salix</taxon>
    </lineage>
</organism>
<dbReference type="AlphaFoldDB" id="A0A9Q0Q5R5"/>
<reference evidence="2" key="1">
    <citation type="submission" date="2022-11" db="EMBL/GenBank/DDBJ databases">
        <authorList>
            <person name="Hyden B.L."/>
            <person name="Feng K."/>
            <person name="Yates T."/>
            <person name="Jawdy S."/>
            <person name="Smart L.B."/>
            <person name="Muchero W."/>
        </authorList>
    </citation>
    <scope>NUCLEOTIDE SEQUENCE</scope>
    <source>
        <tissue evidence="2">Shoot tip</tissue>
    </source>
</reference>
<evidence type="ECO:0000313" key="3">
    <source>
        <dbReference type="Proteomes" id="UP001151752"/>
    </source>
</evidence>
<evidence type="ECO:0000256" key="1">
    <source>
        <dbReference type="SAM" id="MobiDB-lite"/>
    </source>
</evidence>
<feature type="region of interest" description="Disordered" evidence="1">
    <location>
        <begin position="1"/>
        <end position="30"/>
    </location>
</feature>
<keyword evidence="3" id="KW-1185">Reference proteome</keyword>